<evidence type="ECO:0000256" key="2">
    <source>
        <dbReference type="ARBA" id="ARBA00022801"/>
    </source>
</evidence>
<dbReference type="InterPro" id="IPR027417">
    <property type="entry name" value="P-loop_NTPase"/>
</dbReference>
<organism evidence="9 10">
    <name type="scientific">Paenibacillus oryzae</name>
    <dbReference type="NCBI Taxonomy" id="1844972"/>
    <lineage>
        <taxon>Bacteria</taxon>
        <taxon>Bacillati</taxon>
        <taxon>Bacillota</taxon>
        <taxon>Bacilli</taxon>
        <taxon>Bacillales</taxon>
        <taxon>Paenibacillaceae</taxon>
        <taxon>Paenibacillus</taxon>
    </lineage>
</organism>
<keyword evidence="2" id="KW-0378">Hydrolase</keyword>
<dbReference type="STRING" id="1844972.A7K91_25280"/>
<dbReference type="InterPro" id="IPR011629">
    <property type="entry name" value="CobW-like_C"/>
</dbReference>
<keyword evidence="1" id="KW-0547">Nucleotide-binding</keyword>
<evidence type="ECO:0000313" key="9">
    <source>
        <dbReference type="EMBL" id="OBR63306.1"/>
    </source>
</evidence>
<reference evidence="9 10" key="1">
    <citation type="submission" date="2016-05" db="EMBL/GenBank/DDBJ databases">
        <title>Paenibacillus oryzae. sp. nov., isolated from the rice root.</title>
        <authorList>
            <person name="Zhang J."/>
            <person name="Zhang X."/>
        </authorList>
    </citation>
    <scope>NUCLEOTIDE SEQUENCE [LARGE SCALE GENOMIC DNA]</scope>
    <source>
        <strain evidence="9 10">1DrF-4</strain>
    </source>
</reference>
<evidence type="ECO:0000256" key="1">
    <source>
        <dbReference type="ARBA" id="ARBA00022741"/>
    </source>
</evidence>
<evidence type="ECO:0000256" key="5">
    <source>
        <dbReference type="ARBA" id="ARBA00049117"/>
    </source>
</evidence>
<dbReference type="Pfam" id="PF02492">
    <property type="entry name" value="cobW"/>
    <property type="match status" value="1"/>
</dbReference>
<keyword evidence="7" id="KW-1133">Transmembrane helix</keyword>
<dbReference type="SUPFAM" id="SSF52540">
    <property type="entry name" value="P-loop containing nucleoside triphosphate hydrolases"/>
    <property type="match status" value="1"/>
</dbReference>
<dbReference type="SMART" id="SM00833">
    <property type="entry name" value="CobW_C"/>
    <property type="match status" value="1"/>
</dbReference>
<dbReference type="PANTHER" id="PTHR13748:SF62">
    <property type="entry name" value="COBW DOMAIN-CONTAINING PROTEIN"/>
    <property type="match status" value="1"/>
</dbReference>
<dbReference type="Pfam" id="PF07683">
    <property type="entry name" value="CobW_C"/>
    <property type="match status" value="1"/>
</dbReference>
<dbReference type="AlphaFoldDB" id="A0A1A5YCG9"/>
<feature type="region of interest" description="Disordered" evidence="6">
    <location>
        <begin position="216"/>
        <end position="242"/>
    </location>
</feature>
<keyword evidence="10" id="KW-1185">Reference proteome</keyword>
<evidence type="ECO:0000313" key="10">
    <source>
        <dbReference type="Proteomes" id="UP000092024"/>
    </source>
</evidence>
<comment type="similarity">
    <text evidence="4">Belongs to the SIMIBI class G3E GTPase family. ZNG1 subfamily.</text>
</comment>
<protein>
    <submittedName>
        <fullName evidence="9">Cobalamin biosynthesis protein</fullName>
    </submittedName>
</protein>
<dbReference type="EMBL" id="LYPA01000074">
    <property type="protein sequence ID" value="OBR63306.1"/>
    <property type="molecule type" value="Genomic_DNA"/>
</dbReference>
<dbReference type="Proteomes" id="UP000092024">
    <property type="component" value="Unassembled WGS sequence"/>
</dbReference>
<feature type="compositionally biased region" description="Polar residues" evidence="6">
    <location>
        <begin position="227"/>
        <end position="242"/>
    </location>
</feature>
<evidence type="ECO:0000256" key="4">
    <source>
        <dbReference type="ARBA" id="ARBA00034320"/>
    </source>
</evidence>
<comment type="caution">
    <text evidence="9">The sequence shown here is derived from an EMBL/GenBank/DDBJ whole genome shotgun (WGS) entry which is preliminary data.</text>
</comment>
<dbReference type="GO" id="GO:0005737">
    <property type="term" value="C:cytoplasm"/>
    <property type="evidence" value="ECO:0007669"/>
    <property type="project" value="TreeGrafter"/>
</dbReference>
<feature type="domain" description="CobW C-terminal" evidence="8">
    <location>
        <begin position="265"/>
        <end position="354"/>
    </location>
</feature>
<dbReference type="SUPFAM" id="SSF90002">
    <property type="entry name" value="Hypothetical protein YjiA, C-terminal domain"/>
    <property type="match status" value="1"/>
</dbReference>
<sequence>MFAPDSSKNNTGGLTPVYLLAGFLGSGKTTLLLALLERLKAQGRKPAVIMNELGDVNLERQLFDDELPMSELLGGCICCSSRGDLSLEIHGLMEREQPDIILIEATGAANPLESIDGITEASMYQKVQLQGVITVVDGSLLLERGRNGKGKTFKLLLEGVRCATLLVLGKGDRLEPEEKVEAQQLLREWNAYAPIVSSFRGQLEDWTPFEDMDNGAAVSRQHETQTETEGQPRSTQIQSAQMQSVQSRSPFNMISSKAGQDHDHVMAVTYYFEGPVDSEAFEELLNTLPDNIYRAKGIVRFGDTSSGSRFLFQYAYKETDFMRIEPQGDVHDVAVFIGEHFSRQELVEKLEQLKGIQGA</sequence>
<dbReference type="InterPro" id="IPR051316">
    <property type="entry name" value="Zinc-reg_GTPase_activator"/>
</dbReference>
<dbReference type="GO" id="GO:0000166">
    <property type="term" value="F:nucleotide binding"/>
    <property type="evidence" value="ECO:0007669"/>
    <property type="project" value="UniProtKB-KW"/>
</dbReference>
<proteinExistence type="inferred from homology"/>
<accession>A0A1A5YCG9</accession>
<dbReference type="PANTHER" id="PTHR13748">
    <property type="entry name" value="COBW-RELATED"/>
    <property type="match status" value="1"/>
</dbReference>
<comment type="catalytic activity">
    <reaction evidence="5">
        <text>GTP + H2O = GDP + phosphate + H(+)</text>
        <dbReference type="Rhea" id="RHEA:19669"/>
        <dbReference type="ChEBI" id="CHEBI:15377"/>
        <dbReference type="ChEBI" id="CHEBI:15378"/>
        <dbReference type="ChEBI" id="CHEBI:37565"/>
        <dbReference type="ChEBI" id="CHEBI:43474"/>
        <dbReference type="ChEBI" id="CHEBI:58189"/>
    </reaction>
    <physiologicalReaction direction="left-to-right" evidence="5">
        <dbReference type="Rhea" id="RHEA:19670"/>
    </physiologicalReaction>
</comment>
<name>A0A1A5YCG9_9BACL</name>
<evidence type="ECO:0000256" key="6">
    <source>
        <dbReference type="SAM" id="MobiDB-lite"/>
    </source>
</evidence>
<evidence type="ECO:0000256" key="3">
    <source>
        <dbReference type="ARBA" id="ARBA00023186"/>
    </source>
</evidence>
<evidence type="ECO:0000259" key="8">
    <source>
        <dbReference type="SMART" id="SM00833"/>
    </source>
</evidence>
<keyword evidence="7" id="KW-0472">Membrane</keyword>
<evidence type="ECO:0000256" key="7">
    <source>
        <dbReference type="SAM" id="Phobius"/>
    </source>
</evidence>
<dbReference type="GO" id="GO:0016787">
    <property type="term" value="F:hydrolase activity"/>
    <property type="evidence" value="ECO:0007669"/>
    <property type="project" value="UniProtKB-KW"/>
</dbReference>
<gene>
    <name evidence="9" type="ORF">A7K91_25280</name>
</gene>
<dbReference type="Gene3D" id="3.40.50.300">
    <property type="entry name" value="P-loop containing nucleotide triphosphate hydrolases"/>
    <property type="match status" value="1"/>
</dbReference>
<keyword evidence="7" id="KW-0812">Transmembrane</keyword>
<dbReference type="InterPro" id="IPR003495">
    <property type="entry name" value="CobW/HypB/UreG_nucleotide-bd"/>
</dbReference>
<dbReference type="InterPro" id="IPR036627">
    <property type="entry name" value="CobW-likC_sf"/>
</dbReference>
<keyword evidence="3" id="KW-0143">Chaperone</keyword>
<feature type="transmembrane region" description="Helical" evidence="7">
    <location>
        <begin position="17"/>
        <end position="36"/>
    </location>
</feature>
<dbReference type="Gene3D" id="3.30.1220.10">
    <property type="entry name" value="CobW-like, C-terminal domain"/>
    <property type="match status" value="1"/>
</dbReference>